<evidence type="ECO:0000313" key="5">
    <source>
        <dbReference type="EMBL" id="CAL1537799.1"/>
    </source>
</evidence>
<gene>
    <name evidence="5" type="ORF">GSLYS_00011701001</name>
</gene>
<dbReference type="InterPro" id="IPR051561">
    <property type="entry name" value="FRAS1_ECM"/>
</dbReference>
<feature type="domain" description="Calx-beta" evidence="4">
    <location>
        <begin position="484"/>
        <end position="588"/>
    </location>
</feature>
<accession>A0AAV2I0L7</accession>
<keyword evidence="2" id="KW-0677">Repeat</keyword>
<keyword evidence="1" id="KW-0732">Signal</keyword>
<evidence type="ECO:0000259" key="4">
    <source>
        <dbReference type="SMART" id="SM00237"/>
    </source>
</evidence>
<name>A0AAV2I0L7_LYMST</name>
<dbReference type="AlphaFoldDB" id="A0AAV2I0L7"/>
<feature type="domain" description="Calx-beta" evidence="4">
    <location>
        <begin position="3"/>
        <end position="102"/>
    </location>
</feature>
<dbReference type="EMBL" id="CAXITT010000276">
    <property type="protein sequence ID" value="CAL1537799.1"/>
    <property type="molecule type" value="Genomic_DNA"/>
</dbReference>
<organism evidence="5 6">
    <name type="scientific">Lymnaea stagnalis</name>
    <name type="common">Great pond snail</name>
    <name type="synonym">Helix stagnalis</name>
    <dbReference type="NCBI Taxonomy" id="6523"/>
    <lineage>
        <taxon>Eukaryota</taxon>
        <taxon>Metazoa</taxon>
        <taxon>Spiralia</taxon>
        <taxon>Lophotrochozoa</taxon>
        <taxon>Mollusca</taxon>
        <taxon>Gastropoda</taxon>
        <taxon>Heterobranchia</taxon>
        <taxon>Euthyneura</taxon>
        <taxon>Panpulmonata</taxon>
        <taxon>Hygrophila</taxon>
        <taxon>Lymnaeoidea</taxon>
        <taxon>Lymnaeidae</taxon>
        <taxon>Lymnaea</taxon>
    </lineage>
</organism>
<proteinExistence type="predicted"/>
<dbReference type="GO" id="GO:0007154">
    <property type="term" value="P:cell communication"/>
    <property type="evidence" value="ECO:0007669"/>
    <property type="project" value="InterPro"/>
</dbReference>
<dbReference type="PANTHER" id="PTHR45739:SF8">
    <property type="entry name" value="FRAS1-RELATED EXTRACELLULAR MATRIX PROTEIN 1"/>
    <property type="match status" value="1"/>
</dbReference>
<feature type="domain" description="Calx-beta" evidence="4">
    <location>
        <begin position="360"/>
        <end position="466"/>
    </location>
</feature>
<feature type="non-terminal residue" evidence="5">
    <location>
        <position position="1"/>
    </location>
</feature>
<feature type="non-terminal residue" evidence="5">
    <location>
        <position position="1259"/>
    </location>
</feature>
<dbReference type="SMART" id="SM00237">
    <property type="entry name" value="Calx_beta"/>
    <property type="match status" value="5"/>
</dbReference>
<evidence type="ECO:0000256" key="3">
    <source>
        <dbReference type="ARBA" id="ARBA00022837"/>
    </source>
</evidence>
<evidence type="ECO:0000256" key="1">
    <source>
        <dbReference type="ARBA" id="ARBA00022729"/>
    </source>
</evidence>
<dbReference type="Pfam" id="PF03160">
    <property type="entry name" value="Calx-beta"/>
    <property type="match status" value="4"/>
</dbReference>
<evidence type="ECO:0000313" key="6">
    <source>
        <dbReference type="Proteomes" id="UP001497497"/>
    </source>
</evidence>
<feature type="domain" description="Calx-beta" evidence="4">
    <location>
        <begin position="115"/>
        <end position="225"/>
    </location>
</feature>
<evidence type="ECO:0000256" key="2">
    <source>
        <dbReference type="ARBA" id="ARBA00022737"/>
    </source>
</evidence>
<keyword evidence="3" id="KW-0106">Calcium</keyword>
<dbReference type="InterPro" id="IPR038081">
    <property type="entry name" value="CalX-like_sf"/>
</dbReference>
<dbReference type="GO" id="GO:0016020">
    <property type="term" value="C:membrane"/>
    <property type="evidence" value="ECO:0007669"/>
    <property type="project" value="InterPro"/>
</dbReference>
<dbReference type="PANTHER" id="PTHR45739">
    <property type="entry name" value="MATRIX PROTEIN, PUTATIVE-RELATED"/>
    <property type="match status" value="1"/>
</dbReference>
<feature type="domain" description="Calx-beta" evidence="4">
    <location>
        <begin position="239"/>
        <end position="345"/>
    </location>
</feature>
<dbReference type="InterPro" id="IPR003644">
    <property type="entry name" value="Calx_beta"/>
</dbReference>
<dbReference type="Gene3D" id="2.60.40.2030">
    <property type="match status" value="5"/>
</dbReference>
<dbReference type="Proteomes" id="UP001497497">
    <property type="component" value="Unassembled WGS sequence"/>
</dbReference>
<dbReference type="GO" id="GO:0009653">
    <property type="term" value="P:anatomical structure morphogenesis"/>
    <property type="evidence" value="ECO:0007669"/>
    <property type="project" value="TreeGrafter"/>
</dbReference>
<dbReference type="SUPFAM" id="SSF141072">
    <property type="entry name" value="CalX-like"/>
    <property type="match status" value="5"/>
</dbReference>
<reference evidence="5 6" key="1">
    <citation type="submission" date="2024-04" db="EMBL/GenBank/DDBJ databases">
        <authorList>
            <consortium name="Genoscope - CEA"/>
            <person name="William W."/>
        </authorList>
    </citation>
    <scope>NUCLEOTIDE SEQUENCE [LARGE SCALE GENOMIC DNA]</scope>
</reference>
<protein>
    <recommendedName>
        <fullName evidence="4">Calx-beta domain-containing protein</fullName>
    </recommendedName>
</protein>
<comment type="caution">
    <text evidence="5">The sequence shown here is derived from an EMBL/GenBank/DDBJ whole genome shotgun (WGS) entry which is preliminary data.</text>
</comment>
<keyword evidence="6" id="KW-1185">Reference proteome</keyword>
<sequence length="1259" mass="140989">NILVSQPFHLNWAWISMESDSYAVNETETTLNVTVRRRGYLGEIAFVTITVAGRSAKSGEDFASRYAKQIQFSPGQTEKTWRLKIQDDHQYEDLETFEIKLSDPVSAVLENPEAAQVTIKDFEDESQIFFTDREFRVAEDYGEILLPIKRIGDFTGETSAICSTVQGSASGTFPTSMTSSDYVPRPLDHTSVIKFDRGKQESYCRVVILDDSLFEDEETFTVLLSDPVGGKLGKISSIQIIIEPDMNDVPVFYHGSPEYTVDESDGFVELQIWRGGSDLSKSSSVMVRSRKSDPKSADAGQDYIAINNVLDFGPGETVQSVRVVIIDDAGKPRLEGPESFLVQLRGPVNGVLGEPQSTMVIINDAVSDLPSMQFKEVTYNVRENDQEVRAIIIRSGDINHESTVQCSTRQGTAKPGEDYIERLETDDSVIVFNSGKSNCDYAKECVVNLIDNFLFEDSKHFRLVLTSPQSASLKVAKIGQQNSTTVTIGDEDDYPLIKLSDTRYMVKEPMFKEEKSYLKIPVLREGDLSQTAIVSINTKDGSAMAGADYSGFFKELVFGTNVSKLEVEVEIFYDGQKEAREMFTVHLSSRSGIVKIENSKASVFIEERNKVADVTFPDLPLVMSLRDYDRPESADQKPIQGYPLVCVTPCNPKHPNYENSRPQCDGQGIDDTLTLFRWRGTTLTQTGAVSTDVQDIEFSTFFTSTKSITLDSIYFAGGSKVQCGARAVNHEGDPGLEQLSDLKTIHPESGICEPRSMDSINAEPFRAKIKYISHNNPKHPKKVKMTITIPHRDGMLPVFSPQPIIDFDGTLSKDGVKLTNQMCSNLQDFKEAPTEYGILSNGTQNRMIFGDTLPYQHSVRMRSEQTLKFYKNLDLKSCLWTFESYFDISDLITQCGGEIKVDGQGVNTKQSYLSLNIPLHLSYVFHSPVNDKNWIHFDVASKLQLSFVYDTPMLWEKGISSRDDANGLQGSLYPLSIVYREDGRLVVSFLTEARFNGQFIMSHVDSNFKSVVSSPDHPDLIFYLELVQNEQSGQEWIFISELTGLRDFSGTYMVQLIPCIVSLDPKFNQPNGCSPQTPLTFELPIRIRQVSDPVPSKYSLNTNFYLTRRRDLWLSDNDNGIKDALNDAFSPFDKIYGRINVDPVQNLGHSYDLSIDKLFLCSGKDGHIPKYDPDNGEYGCLAKSPNLQYNFKILDKGSSTGVDTKFGDVPFKATPASEDSGALQLFRRVGADGFSLDCQPVYLVDPGRQWFLQAIFTVR</sequence>